<dbReference type="PANTHER" id="PTHR30562">
    <property type="entry name" value="UVRC/OXIDOREDUCTASE"/>
    <property type="match status" value="1"/>
</dbReference>
<dbReference type="AlphaFoldDB" id="A0A2Z3L960"/>
<dbReference type="Pfam" id="PF08459">
    <property type="entry name" value="UvrC_RNaseH_dom"/>
    <property type="match status" value="1"/>
</dbReference>
<keyword evidence="3 6" id="KW-0228">DNA excision</keyword>
<dbReference type="PROSITE" id="PS50164">
    <property type="entry name" value="GIY_YIG"/>
    <property type="match status" value="1"/>
</dbReference>
<dbReference type="InterPro" id="IPR038476">
    <property type="entry name" value="UvrC_RNase_H_dom_sf"/>
</dbReference>
<dbReference type="FunFam" id="3.40.1440.10:FF:000001">
    <property type="entry name" value="UvrABC system protein C"/>
    <property type="match status" value="1"/>
</dbReference>
<accession>A0A2Z3L960</accession>
<keyword evidence="1 6" id="KW-0963">Cytoplasm</keyword>
<reference evidence="9 10" key="1">
    <citation type="submission" date="2018-05" db="EMBL/GenBank/DDBJ databases">
        <title>Candidatus Cardinium hertigii Genome Assembly.</title>
        <authorList>
            <person name="Showmaker K.C."/>
            <person name="Walden K.O."/>
            <person name="Fields C.J."/>
            <person name="Lambert K.N."/>
            <person name="Hudson M.E."/>
        </authorList>
    </citation>
    <scope>NUCLEOTIDE SEQUENCE [LARGE SCALE GENOMIC DNA]</scope>
    <source>
        <strain evidence="10">cHgTN10</strain>
    </source>
</reference>
<dbReference type="InterPro" id="IPR001162">
    <property type="entry name" value="UvrC_RNase_H_dom"/>
</dbReference>
<dbReference type="Pfam" id="PF01541">
    <property type="entry name" value="GIY-YIG"/>
    <property type="match status" value="1"/>
</dbReference>
<dbReference type="SUPFAM" id="SSF47781">
    <property type="entry name" value="RuvA domain 2-like"/>
    <property type="match status" value="1"/>
</dbReference>
<dbReference type="Pfam" id="PF22920">
    <property type="entry name" value="UvrC_RNaseH"/>
    <property type="match status" value="1"/>
</dbReference>
<evidence type="ECO:0000256" key="6">
    <source>
        <dbReference type="HAMAP-Rule" id="MF_00203"/>
    </source>
</evidence>
<keyword evidence="5 6" id="KW-0234">DNA repair</keyword>
<dbReference type="GO" id="GO:0009432">
    <property type="term" value="P:SOS response"/>
    <property type="evidence" value="ECO:0007669"/>
    <property type="project" value="UniProtKB-UniRule"/>
</dbReference>
<dbReference type="KEGG" id="cher:DK880_00593"/>
<comment type="function">
    <text evidence="6">The UvrABC repair system catalyzes the recognition and processing of DNA lesions. UvrC both incises the 5' and 3' sides of the lesion. The N-terminal half is responsible for the 3' incision and the C-terminal half is responsible for the 5' incision.</text>
</comment>
<dbReference type="GO" id="GO:0006289">
    <property type="term" value="P:nucleotide-excision repair"/>
    <property type="evidence" value="ECO:0007669"/>
    <property type="project" value="UniProtKB-UniRule"/>
</dbReference>
<keyword evidence="10" id="KW-1185">Reference proteome</keyword>
<keyword evidence="4 6" id="KW-0267">Excision nuclease</keyword>
<proteinExistence type="inferred from homology"/>
<dbReference type="OrthoDB" id="9804933at2"/>
<feature type="domain" description="GIY-YIG" evidence="7">
    <location>
        <begin position="16"/>
        <end position="95"/>
    </location>
</feature>
<evidence type="ECO:0000256" key="4">
    <source>
        <dbReference type="ARBA" id="ARBA00022881"/>
    </source>
</evidence>
<dbReference type="NCBIfam" id="TIGR00194">
    <property type="entry name" value="uvrC"/>
    <property type="match status" value="1"/>
</dbReference>
<dbReference type="InterPro" id="IPR047296">
    <property type="entry name" value="GIY-YIG_UvrC_Cho"/>
</dbReference>
<dbReference type="Gene3D" id="3.30.420.340">
    <property type="entry name" value="UvrC, RNAse H endonuclease domain"/>
    <property type="match status" value="1"/>
</dbReference>
<dbReference type="CDD" id="cd10434">
    <property type="entry name" value="GIY-YIG_UvrC_Cho"/>
    <property type="match status" value="1"/>
</dbReference>
<dbReference type="Proteomes" id="UP000245872">
    <property type="component" value="Chromosome"/>
</dbReference>
<name>A0A2Z3L960_9BACT</name>
<dbReference type="PANTHER" id="PTHR30562:SF1">
    <property type="entry name" value="UVRABC SYSTEM PROTEIN C"/>
    <property type="match status" value="1"/>
</dbReference>
<keyword evidence="2 6" id="KW-0227">DNA damage</keyword>
<evidence type="ECO:0000259" key="8">
    <source>
        <dbReference type="PROSITE" id="PS50165"/>
    </source>
</evidence>
<dbReference type="GO" id="GO:0003677">
    <property type="term" value="F:DNA binding"/>
    <property type="evidence" value="ECO:0007669"/>
    <property type="project" value="UniProtKB-UniRule"/>
</dbReference>
<dbReference type="GO" id="GO:0005737">
    <property type="term" value="C:cytoplasm"/>
    <property type="evidence" value="ECO:0007669"/>
    <property type="project" value="UniProtKB-SubCell"/>
</dbReference>
<dbReference type="PROSITE" id="PS50165">
    <property type="entry name" value="UVRC"/>
    <property type="match status" value="1"/>
</dbReference>
<evidence type="ECO:0000256" key="5">
    <source>
        <dbReference type="ARBA" id="ARBA00023204"/>
    </source>
</evidence>
<dbReference type="InterPro" id="IPR050066">
    <property type="entry name" value="UvrABC_protein_C"/>
</dbReference>
<comment type="subcellular location">
    <subcellularLocation>
        <location evidence="6">Cytoplasm</location>
    </subcellularLocation>
</comment>
<dbReference type="InterPro" id="IPR010994">
    <property type="entry name" value="RuvA_2-like"/>
</dbReference>
<evidence type="ECO:0000256" key="1">
    <source>
        <dbReference type="ARBA" id="ARBA00022490"/>
    </source>
</evidence>
<dbReference type="GO" id="GO:0009380">
    <property type="term" value="C:excinuclease repair complex"/>
    <property type="evidence" value="ECO:0007669"/>
    <property type="project" value="InterPro"/>
</dbReference>
<comment type="similarity">
    <text evidence="6">Belongs to the UvrC family.</text>
</comment>
<evidence type="ECO:0000313" key="9">
    <source>
        <dbReference type="EMBL" id="AWN81909.1"/>
    </source>
</evidence>
<dbReference type="InterPro" id="IPR000305">
    <property type="entry name" value="GIY-YIG_endonuc"/>
</dbReference>
<dbReference type="SUPFAM" id="SSF82771">
    <property type="entry name" value="GIY-YIG endonuclease"/>
    <property type="match status" value="1"/>
</dbReference>
<evidence type="ECO:0000313" key="10">
    <source>
        <dbReference type="Proteomes" id="UP000245872"/>
    </source>
</evidence>
<sequence>MEIARCTPNTIDRLPALPGIYTFYSHKEALLYVGKAKDIRKRVSDYFLANKLHSLKTQCMVKQVASIAYTVVDSEYDALLLENNLIKKLQPKYNILLKDGKTYPYLCITYERFPKLILTRKVLPSLGKYYGPFTSTQSIKRTLEVIRKLFTFRTCSYNLSEKNIIQKKFKVCLDYHLGLCKGPCQAFQDELSYQKEISQIEALLKNNFAPIKKVFKEKMGAAVQLLDYKTAQHCKEKLSLLAQYQAKSLVANPLVGDLDVVAIVADQDYLFVAYLHIQMGAVSFAQQRVFTRKLEEKVEDLITLIVYELRSCTNSNAAEVLVNIPCKAVLSSFVITMPKIGDKRKLVALALQNALLCKKDFLYKKTHHQDNPPVMLLQLQHDLKLKELPYCIECFDNSNIYGQHPVAAMVCFKNGKPSKKDYRHYNIKTVVGADDCASMHEVITRRYSYLVATQAAFPQLIVIDGGKAQLNATVAALQQIGVYGQIAVISIAKRLELLYFPNDALPICLPKQALSLKLLQQLRNEAHRFALAFHRKKRTQALTYDEWEAIPGIGPKTLTKLWKQFHTPAVVQSASLEALVSVMGPTKAQQLYTYLHNRSFENDINTI</sequence>
<organism evidence="9 10">
    <name type="scientific">Candidatus Cardinium hertigii</name>
    <dbReference type="NCBI Taxonomy" id="247481"/>
    <lineage>
        <taxon>Bacteria</taxon>
        <taxon>Pseudomonadati</taxon>
        <taxon>Bacteroidota</taxon>
        <taxon>Cytophagia</taxon>
        <taxon>Cytophagales</taxon>
        <taxon>Amoebophilaceae</taxon>
        <taxon>Candidatus Cardinium</taxon>
    </lineage>
</organism>
<dbReference type="GO" id="GO:0009381">
    <property type="term" value="F:excinuclease ABC activity"/>
    <property type="evidence" value="ECO:0007669"/>
    <property type="project" value="UniProtKB-UniRule"/>
</dbReference>
<evidence type="ECO:0000256" key="3">
    <source>
        <dbReference type="ARBA" id="ARBA00022769"/>
    </source>
</evidence>
<evidence type="ECO:0000259" key="7">
    <source>
        <dbReference type="PROSITE" id="PS50164"/>
    </source>
</evidence>
<protein>
    <recommendedName>
        <fullName evidence="6">UvrABC system protein C</fullName>
        <shortName evidence="6">Protein UvrC</shortName>
    </recommendedName>
    <alternativeName>
        <fullName evidence="6">Excinuclease ABC subunit C</fullName>
    </alternativeName>
</protein>
<dbReference type="Gene3D" id="1.10.150.20">
    <property type="entry name" value="5' to 3' exonuclease, C-terminal subdomain"/>
    <property type="match status" value="1"/>
</dbReference>
<dbReference type="InterPro" id="IPR035901">
    <property type="entry name" value="GIY-YIG_endonuc_sf"/>
</dbReference>
<dbReference type="SMART" id="SM00465">
    <property type="entry name" value="GIYc"/>
    <property type="match status" value="1"/>
</dbReference>
<dbReference type="Gene3D" id="3.40.1440.10">
    <property type="entry name" value="GIY-YIG endonuclease"/>
    <property type="match status" value="1"/>
</dbReference>
<dbReference type="Pfam" id="PF14520">
    <property type="entry name" value="HHH_5"/>
    <property type="match status" value="1"/>
</dbReference>
<dbReference type="HAMAP" id="MF_00203">
    <property type="entry name" value="UvrC"/>
    <property type="match status" value="1"/>
</dbReference>
<dbReference type="EMBL" id="CP029619">
    <property type="protein sequence ID" value="AWN81909.1"/>
    <property type="molecule type" value="Genomic_DNA"/>
</dbReference>
<keyword evidence="6" id="KW-0742">SOS response</keyword>
<gene>
    <name evidence="6 9" type="primary">uvrC</name>
    <name evidence="9" type="ORF">DK880_00593</name>
</gene>
<evidence type="ECO:0000256" key="2">
    <source>
        <dbReference type="ARBA" id="ARBA00022763"/>
    </source>
</evidence>
<dbReference type="RefSeq" id="WP_109997320.1">
    <property type="nucleotide sequence ID" value="NZ_CP029619.1"/>
</dbReference>
<comment type="subunit">
    <text evidence="6">Interacts with UvrB in an incision complex.</text>
</comment>
<dbReference type="InterPro" id="IPR004791">
    <property type="entry name" value="UvrC"/>
</dbReference>
<feature type="domain" description="UvrC family homology region profile" evidence="8">
    <location>
        <begin position="335"/>
        <end position="472"/>
    </location>
</feature>